<accession>A0A9Q0EZM9</accession>
<reference evidence="2" key="2">
    <citation type="journal article" date="2023" name="Plants (Basel)">
        <title>Annotation of the Turnera subulata (Passifloraceae) Draft Genome Reveals the S-Locus Evolved after the Divergence of Turneroideae from Passifloroideae in a Stepwise Manner.</title>
        <authorList>
            <person name="Henning P.M."/>
            <person name="Roalson E.H."/>
            <person name="Mir W."/>
            <person name="McCubbin A.G."/>
            <person name="Shore J.S."/>
        </authorList>
    </citation>
    <scope>NUCLEOTIDE SEQUENCE</scope>
    <source>
        <strain evidence="2">F60SS</strain>
    </source>
</reference>
<reference evidence="2" key="1">
    <citation type="submission" date="2022-02" db="EMBL/GenBank/DDBJ databases">
        <authorList>
            <person name="Henning P.M."/>
            <person name="McCubbin A.G."/>
            <person name="Shore J.S."/>
        </authorList>
    </citation>
    <scope>NUCLEOTIDE SEQUENCE</scope>
    <source>
        <strain evidence="2">F60SS</strain>
        <tissue evidence="2">Leaves</tissue>
    </source>
</reference>
<feature type="domain" description="KIB1-4 beta-propeller" evidence="1">
    <location>
        <begin position="81"/>
        <end position="229"/>
    </location>
</feature>
<evidence type="ECO:0000313" key="2">
    <source>
        <dbReference type="EMBL" id="KAJ4822378.1"/>
    </source>
</evidence>
<evidence type="ECO:0000313" key="3">
    <source>
        <dbReference type="Proteomes" id="UP001141552"/>
    </source>
</evidence>
<protein>
    <recommendedName>
        <fullName evidence="1">KIB1-4 beta-propeller domain-containing protein</fullName>
    </recommendedName>
</protein>
<dbReference type="AlphaFoldDB" id="A0A9Q0EZM9"/>
<name>A0A9Q0EZM9_9ROSI</name>
<dbReference type="OrthoDB" id="1863935at2759"/>
<dbReference type="Pfam" id="PF03478">
    <property type="entry name" value="Beta-prop_KIB1-4"/>
    <property type="match status" value="1"/>
</dbReference>
<dbReference type="PANTHER" id="PTHR33127">
    <property type="entry name" value="TRANSMEMBRANE PROTEIN"/>
    <property type="match status" value="1"/>
</dbReference>
<dbReference type="EMBL" id="JAKUCV010007686">
    <property type="protein sequence ID" value="KAJ4822378.1"/>
    <property type="molecule type" value="Genomic_DNA"/>
</dbReference>
<gene>
    <name evidence="2" type="ORF">Tsubulata_019490</name>
</gene>
<organism evidence="2 3">
    <name type="scientific">Turnera subulata</name>
    <dbReference type="NCBI Taxonomy" id="218843"/>
    <lineage>
        <taxon>Eukaryota</taxon>
        <taxon>Viridiplantae</taxon>
        <taxon>Streptophyta</taxon>
        <taxon>Embryophyta</taxon>
        <taxon>Tracheophyta</taxon>
        <taxon>Spermatophyta</taxon>
        <taxon>Magnoliopsida</taxon>
        <taxon>eudicotyledons</taxon>
        <taxon>Gunneridae</taxon>
        <taxon>Pentapetalae</taxon>
        <taxon>rosids</taxon>
        <taxon>fabids</taxon>
        <taxon>Malpighiales</taxon>
        <taxon>Passifloraceae</taxon>
        <taxon>Turnera</taxon>
    </lineage>
</organism>
<dbReference type="Proteomes" id="UP001141552">
    <property type="component" value="Unassembled WGS sequence"/>
</dbReference>
<comment type="caution">
    <text evidence="2">The sequence shown here is derived from an EMBL/GenBank/DDBJ whole genome shotgun (WGS) entry which is preliminary data.</text>
</comment>
<proteinExistence type="predicted"/>
<sequence>MEVIINTRREADEQERDWSGLPGLVLNLIHSKILKSIRDLDSLCCFRAVCKSWGSVSLPNLKPRVPRLLHAGSDMSLIKMFNPVSNFTYTAGVPEMAGAKLILSSENGWLLICRVKDEDQNQNDMFLFNPYTKRKMDLPSTRGVWLHRVGWSSSDPTSPDCQFLGTISSPLGRDFFFYLAREIYFWPQEDYRWVHMTIPIPDAQATANPIFHNGLFYVLGEHKLLMAFDPRDFDGRGGKCWKIG</sequence>
<dbReference type="InterPro" id="IPR005174">
    <property type="entry name" value="KIB1-4_b-propeller"/>
</dbReference>
<keyword evidence="3" id="KW-1185">Reference proteome</keyword>
<evidence type="ECO:0000259" key="1">
    <source>
        <dbReference type="Pfam" id="PF03478"/>
    </source>
</evidence>
<dbReference type="PANTHER" id="PTHR33127:SF5">
    <property type="entry name" value="TRANSMEMBRANE PROTEIN"/>
    <property type="match status" value="1"/>
</dbReference>